<feature type="transmembrane region" description="Helical" evidence="2">
    <location>
        <begin position="12"/>
        <end position="44"/>
    </location>
</feature>
<feature type="compositionally biased region" description="Basic and acidic residues" evidence="1">
    <location>
        <begin position="91"/>
        <end position="105"/>
    </location>
</feature>
<dbReference type="EMBL" id="CQAW01000011">
    <property type="protein sequence ID" value="CNH86405.1"/>
    <property type="molecule type" value="Genomic_DNA"/>
</dbReference>
<keyword evidence="2" id="KW-1133">Transmembrane helix</keyword>
<dbReference type="Pfam" id="PF13208">
    <property type="entry name" value="TerB_N"/>
    <property type="match status" value="1"/>
</dbReference>
<dbReference type="Proteomes" id="UP000041882">
    <property type="component" value="Unassembled WGS sequence"/>
</dbReference>
<evidence type="ECO:0000313" key="5">
    <source>
        <dbReference type="EMBL" id="CNH86405.1"/>
    </source>
</evidence>
<evidence type="ECO:0000313" key="6">
    <source>
        <dbReference type="Proteomes" id="UP000041882"/>
    </source>
</evidence>
<sequence>MAKRKSTGTGWVILLIVVLGLITGIPREAWIALSAAILCMYFVWQNIRKTKVHRGQPVQHNRPEIAVIPDLGNYQIAPSQLEPEQTTAPDEVNKKPAAEPKVKQPDISRGSLARASWLRPGELAVVAGINLPDGMVYIGNKYKSNRTGAEPAFINPSMDVASEEIDISLPLIDSTPDYSTCSPEARKGYLQWLSEGRKSPSADISYVFLFFYGLEHRILIDAAIDPIAKKELPILESEINRLLKIYGKNNAFNHYAQNLLVYITRVNIDEKLYLSAPPATREASTELPLTLLVGLGQLALDQKPLPVEWALAWGEADPAINQNISMAHCADVFATLFRQRYQEQYGDGFLLPVNKTKLQIFYRPASAGLMGQEFFQQITDLPNVAVCKTHRDKLRAIFEVCQQELDIYNRFASINPKKKMSLEGQLLMPVALWSVALKTELENIKTRVGYGLLMVTLGELFLQLSTACGTKPLERLSRSHVMALTYALASLQVGIEPDVRADNRTPVLQDTVALFPIESLVAESATFDAYRVTMLTVELACAAVMFDGRIGEPESIILTRHIDAWGFLSPGQRMRLKAYLQPGIRKNNTLLALKNNLEPLSLENRRVIARFLAHLLQVEGTITPQEVKFLERVYKRFALDSKWVYADLDSRATPMTLSLPSAAVEVVTDIDPVNLLKKESQELAKLLENLFVTATVVAATTPEINPQSLAAITAHLPDSIVTFLKLLISRDCWDREKLVDITADMEIKLDDALIEINRKILAAFDAPLITGDATITINRDISAALLI</sequence>
<dbReference type="InterPro" id="IPR025266">
    <property type="entry name" value="TerB_N"/>
</dbReference>
<dbReference type="RefSeq" id="WP_050114643.1">
    <property type="nucleotide sequence ID" value="NZ_CABHXX010000030.1"/>
</dbReference>
<proteinExistence type="predicted"/>
<evidence type="ECO:0008006" key="7">
    <source>
        <dbReference type="Google" id="ProtNLM"/>
    </source>
</evidence>
<dbReference type="SUPFAM" id="SSF158682">
    <property type="entry name" value="TerB-like"/>
    <property type="match status" value="1"/>
</dbReference>
<dbReference type="InterPro" id="IPR028932">
    <property type="entry name" value="TerB-C"/>
</dbReference>
<keyword evidence="2" id="KW-0812">Transmembrane</keyword>
<evidence type="ECO:0000256" key="2">
    <source>
        <dbReference type="SAM" id="Phobius"/>
    </source>
</evidence>
<keyword evidence="2" id="KW-0472">Membrane</keyword>
<keyword evidence="6" id="KW-1185">Reference proteome</keyword>
<organism evidence="5 6">
    <name type="scientific">Yersinia thracica</name>
    <dbReference type="NCBI Taxonomy" id="2890319"/>
    <lineage>
        <taxon>Bacteria</taxon>
        <taxon>Pseudomonadati</taxon>
        <taxon>Pseudomonadota</taxon>
        <taxon>Gammaproteobacteria</taxon>
        <taxon>Enterobacterales</taxon>
        <taxon>Yersiniaceae</taxon>
        <taxon>Yersinia</taxon>
    </lineage>
</organism>
<accession>A0A0T9PXC0</accession>
<evidence type="ECO:0000259" key="4">
    <source>
        <dbReference type="Pfam" id="PF15615"/>
    </source>
</evidence>
<dbReference type="Gene3D" id="1.10.3680.10">
    <property type="entry name" value="TerB-like"/>
    <property type="match status" value="1"/>
</dbReference>
<name>A0A0T9PXC0_9GAMM</name>
<dbReference type="InterPro" id="IPR029024">
    <property type="entry name" value="TerB-like"/>
</dbReference>
<feature type="domain" description="TerB N-terminal" evidence="3">
    <location>
        <begin position="120"/>
        <end position="322"/>
    </location>
</feature>
<evidence type="ECO:0000259" key="3">
    <source>
        <dbReference type="Pfam" id="PF13208"/>
    </source>
</evidence>
<evidence type="ECO:0000256" key="1">
    <source>
        <dbReference type="SAM" id="MobiDB-lite"/>
    </source>
</evidence>
<dbReference type="Pfam" id="PF15615">
    <property type="entry name" value="TerB_C"/>
    <property type="match status" value="1"/>
</dbReference>
<feature type="region of interest" description="Disordered" evidence="1">
    <location>
        <begin position="82"/>
        <end position="105"/>
    </location>
</feature>
<feature type="domain" description="TerB-C" evidence="4">
    <location>
        <begin position="662"/>
        <end position="784"/>
    </location>
</feature>
<protein>
    <recommendedName>
        <fullName evidence="7">TerB N-terminal domain-containing protein</fullName>
    </recommendedName>
</protein>
<reference evidence="6" key="1">
    <citation type="submission" date="2015-03" db="EMBL/GenBank/DDBJ databases">
        <authorList>
            <consortium name="Pathogen Informatics"/>
            <person name="Murphy D."/>
        </authorList>
    </citation>
    <scope>NUCLEOTIDE SEQUENCE [LARGE SCALE GENOMIC DNA]</scope>
    <source>
        <strain evidence="6">IP6945</strain>
    </source>
</reference>
<dbReference type="AlphaFoldDB" id="A0A0T9PXC0"/>
<dbReference type="CDD" id="cd07176">
    <property type="entry name" value="terB"/>
    <property type="match status" value="1"/>
</dbReference>
<gene>
    <name evidence="5" type="ORF">ERS008472_02530</name>
</gene>